<accession>A0A9D1NE29</accession>
<protein>
    <submittedName>
        <fullName evidence="1">Uncharacterized protein</fullName>
    </submittedName>
</protein>
<name>A0A9D1NE29_9FIRM</name>
<comment type="caution">
    <text evidence="1">The sequence shown here is derived from an EMBL/GenBank/DDBJ whole genome shotgun (WGS) entry which is preliminary data.</text>
</comment>
<sequence>MSFFSKLIQNRTASGKLELSDAEKEVLLDLSRTGIVSFENNVVKLEKDISLVTEHNTLNNVYFCETLPFLDCYLYVFTAEKPVLLTKYNYTKRNKYNNKLDEINAKIFDKNKFVILMDYCTAPKNKQKIYTIKTVLATKNKNYLLEHTLDTETLFQTNVPFK</sequence>
<reference evidence="1" key="1">
    <citation type="submission" date="2020-10" db="EMBL/GenBank/DDBJ databases">
        <authorList>
            <person name="Gilroy R."/>
        </authorList>
    </citation>
    <scope>NUCLEOTIDE SEQUENCE</scope>
    <source>
        <strain evidence="1">CHK186-9395</strain>
    </source>
</reference>
<dbReference type="AlphaFoldDB" id="A0A9D1NE29"/>
<evidence type="ECO:0000313" key="1">
    <source>
        <dbReference type="EMBL" id="HIV01423.1"/>
    </source>
</evidence>
<organism evidence="1 2">
    <name type="scientific">Candidatus Caccopulliclostridium gallistercoris</name>
    <dbReference type="NCBI Taxonomy" id="2840719"/>
    <lineage>
        <taxon>Bacteria</taxon>
        <taxon>Bacillati</taxon>
        <taxon>Bacillota</taxon>
        <taxon>Clostridia</taxon>
        <taxon>Candidatus Caccopulliclostridium</taxon>
    </lineage>
</organism>
<evidence type="ECO:0000313" key="2">
    <source>
        <dbReference type="Proteomes" id="UP000886861"/>
    </source>
</evidence>
<dbReference type="EMBL" id="DVOJ01000009">
    <property type="protein sequence ID" value="HIV01423.1"/>
    <property type="molecule type" value="Genomic_DNA"/>
</dbReference>
<gene>
    <name evidence="1" type="ORF">IAA62_02585</name>
</gene>
<dbReference type="Proteomes" id="UP000886861">
    <property type="component" value="Unassembled WGS sequence"/>
</dbReference>
<proteinExistence type="predicted"/>
<reference evidence="1" key="2">
    <citation type="journal article" date="2021" name="PeerJ">
        <title>Extensive microbial diversity within the chicken gut microbiome revealed by metagenomics and culture.</title>
        <authorList>
            <person name="Gilroy R."/>
            <person name="Ravi A."/>
            <person name="Getino M."/>
            <person name="Pursley I."/>
            <person name="Horton D.L."/>
            <person name="Alikhan N.F."/>
            <person name="Baker D."/>
            <person name="Gharbi K."/>
            <person name="Hall N."/>
            <person name="Watson M."/>
            <person name="Adriaenssens E.M."/>
            <person name="Foster-Nyarko E."/>
            <person name="Jarju S."/>
            <person name="Secka A."/>
            <person name="Antonio M."/>
            <person name="Oren A."/>
            <person name="Chaudhuri R.R."/>
            <person name="La Ragione R."/>
            <person name="Hildebrand F."/>
            <person name="Pallen M.J."/>
        </authorList>
    </citation>
    <scope>NUCLEOTIDE SEQUENCE</scope>
    <source>
        <strain evidence="1">CHK186-9395</strain>
    </source>
</reference>